<dbReference type="AlphaFoldDB" id="A0A8J4UY47"/>
<reference evidence="3" key="1">
    <citation type="submission" date="2020-01" db="EMBL/GenBank/DDBJ databases">
        <title>Development of genomics and gene disruption for Polysphondylium violaceum indicates a role for the polyketide synthase stlB in stalk morphogenesis.</title>
        <authorList>
            <person name="Narita B."/>
            <person name="Kawabe Y."/>
            <person name="Kin K."/>
            <person name="Saito T."/>
            <person name="Gibbs R."/>
            <person name="Kuspa A."/>
            <person name="Muzny D."/>
            <person name="Queller D."/>
            <person name="Richards S."/>
            <person name="Strassman J."/>
            <person name="Sucgang R."/>
            <person name="Worley K."/>
            <person name="Schaap P."/>
        </authorList>
    </citation>
    <scope>NUCLEOTIDE SEQUENCE</scope>
    <source>
        <strain evidence="3">QSvi11</strain>
    </source>
</reference>
<dbReference type="InterPro" id="IPR006571">
    <property type="entry name" value="TLDc_dom"/>
</dbReference>
<dbReference type="EMBL" id="AJWJ01000376">
    <property type="protein sequence ID" value="KAF2071428.1"/>
    <property type="molecule type" value="Genomic_DNA"/>
</dbReference>
<accession>A0A8J4UY47</accession>
<dbReference type="SMART" id="SM00584">
    <property type="entry name" value="TLDc"/>
    <property type="match status" value="1"/>
</dbReference>
<dbReference type="PANTHER" id="PTHR23354">
    <property type="entry name" value="NUCLEOLAR PROTEIN 7/ESTROGEN RECEPTOR COACTIVATOR-RELATED"/>
    <property type="match status" value="1"/>
</dbReference>
<dbReference type="PROSITE" id="PS51886">
    <property type="entry name" value="TLDC"/>
    <property type="match status" value="1"/>
</dbReference>
<gene>
    <name evidence="3" type="ORF">CYY_007252</name>
</gene>
<feature type="coiled-coil region" evidence="1">
    <location>
        <begin position="1"/>
        <end position="69"/>
    </location>
</feature>
<dbReference type="PANTHER" id="PTHR23354:SF122">
    <property type="entry name" value="GTPASE-ACTIVATING PROTEIN SKYWALKER"/>
    <property type="match status" value="1"/>
</dbReference>
<evidence type="ECO:0000256" key="1">
    <source>
        <dbReference type="SAM" id="Coils"/>
    </source>
</evidence>
<keyword evidence="4" id="KW-1185">Reference proteome</keyword>
<protein>
    <recommendedName>
        <fullName evidence="2">TLDc domain-containing protein</fullName>
    </recommendedName>
</protein>
<sequence length="436" mass="49947">MIASNNTREDLERDITRFQQENWEYKRVGCSNTDHISLFNKLEKSNNENDTLKQERNTLYQNVNLINENVEKVLLENISYNKKIDLLVKVNENVEKLLLENLSNNNKIDLLVKVIDSLNTKVENLNSIIENLNKQNKKNNDNYNNKIGFLSEKIKSIEKVNDSLSTNTEKLYQENKKNIDHFNTKIDMLSVNIKSLEAVNQSLNQQQSTLEEQQNNSLVEIMSFTKSNESLHQQLNSWESKLNEQNLGINERISKSCKVMELCIQDLSFLKTSSFFKILDDWIDENKKTYFEFLYKASEEDFSTSAFHSSCDGKGATITLIETTTGDVFGGYNSQSWNSNDIYYGDNKCFIFTLVNKHGIKPTKYFPGTDDKCIVGSRMNSGPLFGKGLDIGVVGSKEGSYQSFPTTYIDTTGMGKLTLTPSLFFIIKTIEIYKCV</sequence>
<name>A0A8J4UY47_9MYCE</name>
<feature type="coiled-coil region" evidence="1">
    <location>
        <begin position="115"/>
        <end position="160"/>
    </location>
</feature>
<proteinExistence type="predicted"/>
<dbReference type="OrthoDB" id="17470at2759"/>
<keyword evidence="1" id="KW-0175">Coiled coil</keyword>
<comment type="caution">
    <text evidence="3">The sequence shown here is derived from an EMBL/GenBank/DDBJ whole genome shotgun (WGS) entry which is preliminary data.</text>
</comment>
<feature type="coiled-coil region" evidence="1">
    <location>
        <begin position="186"/>
        <end position="216"/>
    </location>
</feature>
<evidence type="ECO:0000313" key="4">
    <source>
        <dbReference type="Proteomes" id="UP000695562"/>
    </source>
</evidence>
<evidence type="ECO:0000313" key="3">
    <source>
        <dbReference type="EMBL" id="KAF2071428.1"/>
    </source>
</evidence>
<organism evidence="3 4">
    <name type="scientific">Polysphondylium violaceum</name>
    <dbReference type="NCBI Taxonomy" id="133409"/>
    <lineage>
        <taxon>Eukaryota</taxon>
        <taxon>Amoebozoa</taxon>
        <taxon>Evosea</taxon>
        <taxon>Eumycetozoa</taxon>
        <taxon>Dictyostelia</taxon>
        <taxon>Dictyosteliales</taxon>
        <taxon>Dictyosteliaceae</taxon>
        <taxon>Polysphondylium</taxon>
    </lineage>
</organism>
<feature type="domain" description="TLDc" evidence="2">
    <location>
        <begin position="269"/>
        <end position="436"/>
    </location>
</feature>
<dbReference type="Pfam" id="PF07534">
    <property type="entry name" value="TLD"/>
    <property type="match status" value="1"/>
</dbReference>
<dbReference type="Proteomes" id="UP000695562">
    <property type="component" value="Unassembled WGS sequence"/>
</dbReference>
<evidence type="ECO:0000259" key="2">
    <source>
        <dbReference type="PROSITE" id="PS51886"/>
    </source>
</evidence>